<dbReference type="EMBL" id="CVRR01000015">
    <property type="protein sequence ID" value="CRL37057.1"/>
    <property type="molecule type" value="Genomic_DNA"/>
</dbReference>
<dbReference type="SUPFAM" id="SSF52540">
    <property type="entry name" value="P-loop containing nucleoside triphosphate hydrolases"/>
    <property type="match status" value="1"/>
</dbReference>
<dbReference type="Gene3D" id="3.40.50.300">
    <property type="entry name" value="P-loop containing nucleotide triphosphate hydrolases"/>
    <property type="match status" value="1"/>
</dbReference>
<dbReference type="InterPro" id="IPR027417">
    <property type="entry name" value="P-loop_NTPase"/>
</dbReference>
<dbReference type="AlphaFoldDB" id="A0A0M6WMB5"/>
<evidence type="ECO:0000313" key="2">
    <source>
        <dbReference type="Proteomes" id="UP000049979"/>
    </source>
</evidence>
<dbReference type="Proteomes" id="UP000049979">
    <property type="component" value="Unassembled WGS sequence"/>
</dbReference>
<protein>
    <submittedName>
        <fullName evidence="1">Uncharacterized protein</fullName>
    </submittedName>
</protein>
<gene>
    <name evidence="1" type="ORF">M72_27721</name>
</gene>
<accession>A0A0M6WMB5</accession>
<dbReference type="OrthoDB" id="565403at2"/>
<name>A0A0M6WMB5_9FIRM</name>
<dbReference type="STRING" id="301302.ERS852420_03184"/>
<reference evidence="2" key="1">
    <citation type="submission" date="2015-05" db="EMBL/GenBank/DDBJ databases">
        <authorList>
            <consortium name="Pathogen Informatics"/>
        </authorList>
    </citation>
    <scope>NUCLEOTIDE SEQUENCE [LARGE SCALE GENOMIC DNA]</scope>
    <source>
        <strain evidence="2">M72</strain>
    </source>
</reference>
<proteinExistence type="predicted"/>
<dbReference type="RefSeq" id="WP_055067642.1">
    <property type="nucleotide sequence ID" value="NZ_CP173697.1"/>
</dbReference>
<organism evidence="1 2">
    <name type="scientific">Roseburia faecis</name>
    <dbReference type="NCBI Taxonomy" id="301302"/>
    <lineage>
        <taxon>Bacteria</taxon>
        <taxon>Bacillati</taxon>
        <taxon>Bacillota</taxon>
        <taxon>Clostridia</taxon>
        <taxon>Lachnospirales</taxon>
        <taxon>Lachnospiraceae</taxon>
        <taxon>Roseburia</taxon>
    </lineage>
</organism>
<sequence>MKTLYLHIGTTKTATTSIQRFLEENKDVLQKYGYCFPDSLHVYPRANKRRNAHFLVAKVWDADGSRNQSKEKEYFEEGLQQIRTAFGTYDHVILTDESIWHALSYSKKSLLQELKKEADEQKYQIKVIVYLRRQDGLLISRWNQEVKQNFNSVAVMTCEEYLAASEKKEKKIYQYAQKLDEIAAVIGKNNLIVRRFSPKSWKDGSIIHDFMHEIGLDVTEEFQELEESENLRLDKNTTEIKRILNKSEFLTEKEISYFRRFLKEISKDYIKEENTEMLAKEELQQFLELYAKENERVAEEYIGDGQPLFSNEVKDLPKWNPQNEKMQEEIIQFFAAVTMDLRRTNEIQRQKINQQEKRIRQLEKRANEFVMFRDKAKHPFRTIWKKLFR</sequence>
<keyword evidence="2" id="KW-1185">Reference proteome</keyword>
<evidence type="ECO:0000313" key="1">
    <source>
        <dbReference type="EMBL" id="CRL37057.1"/>
    </source>
</evidence>